<protein>
    <submittedName>
        <fullName evidence="1">Uncharacterized protein</fullName>
    </submittedName>
</protein>
<dbReference type="OMA" id="FACITEY"/>
<dbReference type="AlphaFoldDB" id="E9JAL4"/>
<organism>
    <name type="scientific">Solenopsis invicta</name>
    <name type="common">Red imported fire ant</name>
    <name type="synonym">Solenopsis wagneri</name>
    <dbReference type="NCBI Taxonomy" id="13686"/>
    <lineage>
        <taxon>Eukaryota</taxon>
        <taxon>Metazoa</taxon>
        <taxon>Ecdysozoa</taxon>
        <taxon>Arthropoda</taxon>
        <taxon>Hexapoda</taxon>
        <taxon>Insecta</taxon>
        <taxon>Pterygota</taxon>
        <taxon>Neoptera</taxon>
        <taxon>Endopterygota</taxon>
        <taxon>Hymenoptera</taxon>
        <taxon>Apocrita</taxon>
        <taxon>Aculeata</taxon>
        <taxon>Formicoidea</taxon>
        <taxon>Formicidae</taxon>
        <taxon>Myrmicinae</taxon>
        <taxon>Solenopsis</taxon>
    </lineage>
</organism>
<gene>
    <name evidence="1" type="ORF">SINV_03252</name>
</gene>
<feature type="non-terminal residue" evidence="1">
    <location>
        <position position="346"/>
    </location>
</feature>
<reference evidence="1" key="1">
    <citation type="journal article" date="2011" name="Proc. Natl. Acad. Sci. U.S.A.">
        <title>The genome of the fire ant Solenopsis invicta.</title>
        <authorList>
            <person name="Wurm Y."/>
            <person name="Wang J."/>
            <person name="Riba-Grognuz O."/>
            <person name="Corona M."/>
            <person name="Nygaard S."/>
            <person name="Hunt B.G."/>
            <person name="Ingram K.K."/>
            <person name="Falquet L."/>
            <person name="Nipitwattanaphon M."/>
            <person name="Gotzek D."/>
            <person name="Dijkstra M.B."/>
            <person name="Oettler J."/>
            <person name="Comtesse F."/>
            <person name="Shih C.J."/>
            <person name="Wu W.J."/>
            <person name="Yang C.C."/>
            <person name="Thomas J."/>
            <person name="Beaudoing E."/>
            <person name="Pradervand S."/>
            <person name="Flegel V."/>
            <person name="Cook E.D."/>
            <person name="Fabbretti R."/>
            <person name="Stockinger H."/>
            <person name="Long L."/>
            <person name="Farmerie W.G."/>
            <person name="Oakey J."/>
            <person name="Boomsma J.J."/>
            <person name="Pamilo P."/>
            <person name="Yi S.V."/>
            <person name="Heinze J."/>
            <person name="Goodisman M.A."/>
            <person name="Farinelli L."/>
            <person name="Harshman K."/>
            <person name="Hulo N."/>
            <person name="Cerutti L."/>
            <person name="Xenarios I."/>
            <person name="Shoemaker D."/>
            <person name="Keller L."/>
        </authorList>
    </citation>
    <scope>NUCLEOTIDE SEQUENCE [LARGE SCALE GENOMIC DNA]</scope>
</reference>
<proteinExistence type="predicted"/>
<accession>E9JAL4</accession>
<dbReference type="HOGENOM" id="CLU_802464_0_0_1"/>
<sequence length="346" mass="39528">MSQIYSHVVEYVGLCVTFLANTQQLVENSCSTLSCLILQNSWLSGQFIETNTHSIILIDHDYVLDFDNLLEPHFMQVVKYITPKEKKEDEDSFETEQCIVDDEGDIVDYSNKRNAVEFWKGEKKACKTTQVLEISIEEGRTNADKFACITEYVLNKFQKACDRKSIIHDINLKLWKQRIKWIYPNSGQSNISAIGLEKVYNANKSGFNLKVHSGQTLTKSGVKIIEATVQSISSLSHSYTIMPLILASGNLLSPLYIVLKKSIETFRPRVEETLFRPVNTYVQTSRLGKLTAKHFKTWFTEVYLPNTGRHCLSQLEQHIPQGKEVTFLTIPKKTTSIIQPLDIFGF</sequence>
<dbReference type="EMBL" id="GL770581">
    <property type="protein sequence ID" value="EFZ10139.1"/>
    <property type="molecule type" value="Genomic_DNA"/>
</dbReference>
<evidence type="ECO:0000313" key="1">
    <source>
        <dbReference type="EMBL" id="EFZ10139.1"/>
    </source>
</evidence>
<name>E9JAL4_SOLIN</name>